<organism evidence="1 2">
    <name type="scientific">Populus trichocarpa</name>
    <name type="common">Western balsam poplar</name>
    <name type="synonym">Populus balsamifera subsp. trichocarpa</name>
    <dbReference type="NCBI Taxonomy" id="3694"/>
    <lineage>
        <taxon>Eukaryota</taxon>
        <taxon>Viridiplantae</taxon>
        <taxon>Streptophyta</taxon>
        <taxon>Embryophyta</taxon>
        <taxon>Tracheophyta</taxon>
        <taxon>Spermatophyta</taxon>
        <taxon>Magnoliopsida</taxon>
        <taxon>eudicotyledons</taxon>
        <taxon>Gunneridae</taxon>
        <taxon>Pentapetalae</taxon>
        <taxon>rosids</taxon>
        <taxon>fabids</taxon>
        <taxon>Malpighiales</taxon>
        <taxon>Salicaceae</taxon>
        <taxon>Saliceae</taxon>
        <taxon>Populus</taxon>
    </lineage>
</organism>
<evidence type="ECO:0000313" key="1">
    <source>
        <dbReference type="EMBL" id="KAI9383000.1"/>
    </source>
</evidence>
<name>A0ACC0S0E7_POPTR</name>
<evidence type="ECO:0000313" key="2">
    <source>
        <dbReference type="Proteomes" id="UP000006729"/>
    </source>
</evidence>
<reference evidence="1 2" key="1">
    <citation type="journal article" date="2006" name="Science">
        <title>The genome of black cottonwood, Populus trichocarpa (Torr. &amp; Gray).</title>
        <authorList>
            <person name="Tuskan G.A."/>
            <person name="Difazio S."/>
            <person name="Jansson S."/>
            <person name="Bohlmann J."/>
            <person name="Grigoriev I."/>
            <person name="Hellsten U."/>
            <person name="Putnam N."/>
            <person name="Ralph S."/>
            <person name="Rombauts S."/>
            <person name="Salamov A."/>
            <person name="Schein J."/>
            <person name="Sterck L."/>
            <person name="Aerts A."/>
            <person name="Bhalerao R.R."/>
            <person name="Bhalerao R.P."/>
            <person name="Blaudez D."/>
            <person name="Boerjan W."/>
            <person name="Brun A."/>
            <person name="Brunner A."/>
            <person name="Busov V."/>
            <person name="Campbell M."/>
            <person name="Carlson J."/>
            <person name="Chalot M."/>
            <person name="Chapman J."/>
            <person name="Chen G.L."/>
            <person name="Cooper D."/>
            <person name="Coutinho P.M."/>
            <person name="Couturier J."/>
            <person name="Covert S."/>
            <person name="Cronk Q."/>
            <person name="Cunningham R."/>
            <person name="Davis J."/>
            <person name="Degroeve S."/>
            <person name="Dejardin A."/>
            <person name="Depamphilis C."/>
            <person name="Detter J."/>
            <person name="Dirks B."/>
            <person name="Dubchak I."/>
            <person name="Duplessis S."/>
            <person name="Ehlting J."/>
            <person name="Ellis B."/>
            <person name="Gendler K."/>
            <person name="Goodstein D."/>
            <person name="Gribskov M."/>
            <person name="Grimwood J."/>
            <person name="Groover A."/>
            <person name="Gunter L."/>
            <person name="Hamberger B."/>
            <person name="Heinze B."/>
            <person name="Helariutta Y."/>
            <person name="Henrissat B."/>
            <person name="Holligan D."/>
            <person name="Holt R."/>
            <person name="Huang W."/>
            <person name="Islam-Faridi N."/>
            <person name="Jones S."/>
            <person name="Jones-Rhoades M."/>
            <person name="Jorgensen R."/>
            <person name="Joshi C."/>
            <person name="Kangasjarvi J."/>
            <person name="Karlsson J."/>
            <person name="Kelleher C."/>
            <person name="Kirkpatrick R."/>
            <person name="Kirst M."/>
            <person name="Kohler A."/>
            <person name="Kalluri U."/>
            <person name="Larimer F."/>
            <person name="Leebens-Mack J."/>
            <person name="Leple J.C."/>
            <person name="Locascio P."/>
            <person name="Lou Y."/>
            <person name="Lucas S."/>
            <person name="Martin F."/>
            <person name="Montanini B."/>
            <person name="Napoli C."/>
            <person name="Nelson D.R."/>
            <person name="Nelson C."/>
            <person name="Nieminen K."/>
            <person name="Nilsson O."/>
            <person name="Pereda V."/>
            <person name="Peter G."/>
            <person name="Philippe R."/>
            <person name="Pilate G."/>
            <person name="Poliakov A."/>
            <person name="Razumovskaya J."/>
            <person name="Richardson P."/>
            <person name="Rinaldi C."/>
            <person name="Ritland K."/>
            <person name="Rouze P."/>
            <person name="Ryaboy D."/>
            <person name="Schmutz J."/>
            <person name="Schrader J."/>
            <person name="Segerman B."/>
            <person name="Shin H."/>
            <person name="Siddiqui A."/>
            <person name="Sterky F."/>
            <person name="Terry A."/>
            <person name="Tsai C.J."/>
            <person name="Uberbacher E."/>
            <person name="Unneberg P."/>
            <person name="Vahala J."/>
            <person name="Wall K."/>
            <person name="Wessler S."/>
            <person name="Yang G."/>
            <person name="Yin T."/>
            <person name="Douglas C."/>
            <person name="Marra M."/>
            <person name="Sandberg G."/>
            <person name="Van de Peer Y."/>
            <person name="Rokhsar D."/>
        </authorList>
    </citation>
    <scope>NUCLEOTIDE SEQUENCE [LARGE SCALE GENOMIC DNA]</scope>
    <source>
        <strain evidence="2">cv. Nisqually</strain>
    </source>
</reference>
<dbReference type="EMBL" id="CM009302">
    <property type="protein sequence ID" value="KAI9383000.1"/>
    <property type="molecule type" value="Genomic_DNA"/>
</dbReference>
<accession>A0ACC0S0E7</accession>
<proteinExistence type="predicted"/>
<keyword evidence="2" id="KW-1185">Reference proteome</keyword>
<protein>
    <submittedName>
        <fullName evidence="1">Uncharacterized protein</fullName>
    </submittedName>
</protein>
<dbReference type="Proteomes" id="UP000006729">
    <property type="component" value="Chromosome 13"/>
</dbReference>
<sequence length="101" mass="11044">MISQRDRSLMVDGILVQVTTSLRLPSQFLLLHADDVVGAGPLPLSSVVRSETGNWKQITLRYLRNQLLSYQTMAPHREPESSSNNLPASRAIGKCGKGTPA</sequence>
<comment type="caution">
    <text evidence="1">The sequence shown here is derived from an EMBL/GenBank/DDBJ whole genome shotgun (WGS) entry which is preliminary data.</text>
</comment>
<gene>
    <name evidence="1" type="ORF">POPTR_013G017801v4</name>
</gene>